<comment type="caution">
    <text evidence="2">The sequence shown here is derived from an EMBL/GenBank/DDBJ whole genome shotgun (WGS) entry which is preliminary data.</text>
</comment>
<sequence length="88" mass="8875">MVGDGAVAASERGQRPTTAPEAAHCFEPPRAGEGKDGQGWGRRGGCMRGNAICRVDQAIRGATGNAPGPNALADAACGSHWPAEEGTC</sequence>
<dbReference type="Proteomes" id="UP001189429">
    <property type="component" value="Unassembled WGS sequence"/>
</dbReference>
<evidence type="ECO:0000256" key="1">
    <source>
        <dbReference type="SAM" id="MobiDB-lite"/>
    </source>
</evidence>
<evidence type="ECO:0000313" key="3">
    <source>
        <dbReference type="Proteomes" id="UP001189429"/>
    </source>
</evidence>
<evidence type="ECO:0000313" key="2">
    <source>
        <dbReference type="EMBL" id="CAK0825308.1"/>
    </source>
</evidence>
<feature type="region of interest" description="Disordered" evidence="1">
    <location>
        <begin position="1"/>
        <end position="41"/>
    </location>
</feature>
<keyword evidence="3" id="KW-1185">Reference proteome</keyword>
<gene>
    <name evidence="2" type="ORF">PCOR1329_LOCUS25471</name>
</gene>
<accession>A0ABN9S0S7</accession>
<protein>
    <recommendedName>
        <fullName evidence="4">Subtilisin</fullName>
    </recommendedName>
</protein>
<organism evidence="2 3">
    <name type="scientific">Prorocentrum cordatum</name>
    <dbReference type="NCBI Taxonomy" id="2364126"/>
    <lineage>
        <taxon>Eukaryota</taxon>
        <taxon>Sar</taxon>
        <taxon>Alveolata</taxon>
        <taxon>Dinophyceae</taxon>
        <taxon>Prorocentrales</taxon>
        <taxon>Prorocentraceae</taxon>
        <taxon>Prorocentrum</taxon>
    </lineage>
</organism>
<evidence type="ECO:0008006" key="4">
    <source>
        <dbReference type="Google" id="ProtNLM"/>
    </source>
</evidence>
<dbReference type="EMBL" id="CAUYUJ010008891">
    <property type="protein sequence ID" value="CAK0825308.1"/>
    <property type="molecule type" value="Genomic_DNA"/>
</dbReference>
<proteinExistence type="predicted"/>
<name>A0ABN9S0S7_9DINO</name>
<reference evidence="2" key="1">
    <citation type="submission" date="2023-10" db="EMBL/GenBank/DDBJ databases">
        <authorList>
            <person name="Chen Y."/>
            <person name="Shah S."/>
            <person name="Dougan E. K."/>
            <person name="Thang M."/>
            <person name="Chan C."/>
        </authorList>
    </citation>
    <scope>NUCLEOTIDE SEQUENCE [LARGE SCALE GENOMIC DNA]</scope>
</reference>